<evidence type="ECO:0008006" key="4">
    <source>
        <dbReference type="Google" id="ProtNLM"/>
    </source>
</evidence>
<organism evidence="2 3">
    <name type="scientific">Chromobacterium amazonense</name>
    <dbReference type="NCBI Taxonomy" id="1382803"/>
    <lineage>
        <taxon>Bacteria</taxon>
        <taxon>Pseudomonadati</taxon>
        <taxon>Pseudomonadota</taxon>
        <taxon>Betaproteobacteria</taxon>
        <taxon>Neisseriales</taxon>
        <taxon>Chromobacteriaceae</taxon>
        <taxon>Chromobacterium</taxon>
    </lineage>
</organism>
<evidence type="ECO:0000256" key="1">
    <source>
        <dbReference type="SAM" id="SignalP"/>
    </source>
</evidence>
<evidence type="ECO:0000313" key="3">
    <source>
        <dbReference type="Proteomes" id="UP000239469"/>
    </source>
</evidence>
<dbReference type="EMBL" id="MTBD01000124">
    <property type="protein sequence ID" value="PRP68500.1"/>
    <property type="molecule type" value="Genomic_DNA"/>
</dbReference>
<dbReference type="AlphaFoldDB" id="A0A2S9WYF0"/>
<dbReference type="Proteomes" id="UP000239469">
    <property type="component" value="Unassembled WGS sequence"/>
</dbReference>
<gene>
    <name evidence="2" type="ORF">BUE93_22125</name>
</gene>
<sequence length="164" mass="17863">MQNLIKPVTLGFLLVMPFASAADVDTFARLLDKQAEVMDAEMDAKLRSHKGASSAAPSNLPVFTGQGNDAKEPVVDAIWGVKGREVAEMIYKGKRIPVSMEQPYISKIDGWKLESINAMEVVLIQTRGKKVVGRKKVAFDWQKEAPLDVSNRVMPVVPAIAVGG</sequence>
<proteinExistence type="predicted"/>
<comment type="caution">
    <text evidence="2">The sequence shown here is derived from an EMBL/GenBank/DDBJ whole genome shotgun (WGS) entry which is preliminary data.</text>
</comment>
<keyword evidence="1" id="KW-0732">Signal</keyword>
<feature type="signal peptide" evidence="1">
    <location>
        <begin position="1"/>
        <end position="21"/>
    </location>
</feature>
<feature type="chain" id="PRO_5015412766" description="Type IV pilus biogenesis protein PilP" evidence="1">
    <location>
        <begin position="22"/>
        <end position="164"/>
    </location>
</feature>
<name>A0A2S9WYF0_9NEIS</name>
<dbReference type="OrthoDB" id="9835665at2"/>
<dbReference type="RefSeq" id="WP_106078304.1">
    <property type="nucleotide sequence ID" value="NZ_MTBD01000124.1"/>
</dbReference>
<reference evidence="2 3" key="1">
    <citation type="submission" date="2017-01" db="EMBL/GenBank/DDBJ databases">
        <title>New insights into the genetic diversity of Chromobacterium isolated from tropical freshwater lake.</title>
        <authorList>
            <person name="Santos A.B."/>
            <person name="Nascimento A.M."/>
            <person name="Da Silva P.C."/>
        </authorList>
    </citation>
    <scope>NUCLEOTIDE SEQUENCE [LARGE SCALE GENOMIC DNA]</scope>
    <source>
        <strain evidence="2 3">56AF</strain>
    </source>
</reference>
<protein>
    <recommendedName>
        <fullName evidence="4">Type IV pilus biogenesis protein PilP</fullName>
    </recommendedName>
</protein>
<accession>A0A2S9WYF0</accession>
<evidence type="ECO:0000313" key="2">
    <source>
        <dbReference type="EMBL" id="PRP68500.1"/>
    </source>
</evidence>